<evidence type="ECO:0000313" key="3">
    <source>
        <dbReference type="EMBL" id="SMF14371.1"/>
    </source>
</evidence>
<dbReference type="GO" id="GO:0016020">
    <property type="term" value="C:membrane"/>
    <property type="evidence" value="ECO:0007669"/>
    <property type="project" value="InterPro"/>
</dbReference>
<evidence type="ECO:0000256" key="1">
    <source>
        <dbReference type="SAM" id="Phobius"/>
    </source>
</evidence>
<dbReference type="Pfam" id="PF00672">
    <property type="entry name" value="HAMP"/>
    <property type="match status" value="1"/>
</dbReference>
<keyword evidence="1" id="KW-0812">Transmembrane</keyword>
<dbReference type="PROSITE" id="PS50885">
    <property type="entry name" value="HAMP"/>
    <property type="match status" value="1"/>
</dbReference>
<dbReference type="GO" id="GO:0007165">
    <property type="term" value="P:signal transduction"/>
    <property type="evidence" value="ECO:0007669"/>
    <property type="project" value="InterPro"/>
</dbReference>
<evidence type="ECO:0000259" key="2">
    <source>
        <dbReference type="PROSITE" id="PS50885"/>
    </source>
</evidence>
<feature type="domain" description="HAMP" evidence="2">
    <location>
        <begin position="109"/>
        <end position="156"/>
    </location>
</feature>
<dbReference type="InterPro" id="IPR003660">
    <property type="entry name" value="HAMP_dom"/>
</dbReference>
<dbReference type="Gene3D" id="6.10.340.10">
    <property type="match status" value="1"/>
</dbReference>
<protein>
    <submittedName>
        <fullName evidence="3">HAMP domain-containing protein</fullName>
    </submittedName>
</protein>
<feature type="transmembrane region" description="Helical" evidence="1">
    <location>
        <begin position="81"/>
        <end position="102"/>
    </location>
</feature>
<feature type="transmembrane region" description="Helical" evidence="1">
    <location>
        <begin position="26"/>
        <end position="50"/>
    </location>
</feature>
<dbReference type="AlphaFoldDB" id="A0A1Y6BJI0"/>
<dbReference type="STRING" id="1513793.SAMN06296036_105292"/>
<accession>A0A1Y6BJI0</accession>
<dbReference type="RefSeq" id="WP_132317127.1">
    <property type="nucleotide sequence ID" value="NZ_FWZT01000005.1"/>
</dbReference>
<dbReference type="CDD" id="cd06225">
    <property type="entry name" value="HAMP"/>
    <property type="match status" value="1"/>
</dbReference>
<name>A0A1Y6BJI0_9BACT</name>
<gene>
    <name evidence="3" type="ORF">SAMN06296036_105292</name>
</gene>
<proteinExistence type="predicted"/>
<sequence length="171" mass="19430">MKKNVITRPNRNLKAVLIEPFKQMKLGIYVIAVSLTFTALTALVFLNAFFEQYQHVMEMFQIVDPKNQYEMVTNDVFYKNAVRIGILLVSFIVVTLSVVFHVTHKYYGPLVSINRFVDGVTKGDYSQRVVIRRGDELQDLAHSLNKMAETLQKRHGIPIDDVPAKEGKGAG</sequence>
<organism evidence="3 4">
    <name type="scientific">Pseudobacteriovorax antillogorgiicola</name>
    <dbReference type="NCBI Taxonomy" id="1513793"/>
    <lineage>
        <taxon>Bacteria</taxon>
        <taxon>Pseudomonadati</taxon>
        <taxon>Bdellovibrionota</taxon>
        <taxon>Oligoflexia</taxon>
        <taxon>Oligoflexales</taxon>
        <taxon>Pseudobacteriovoracaceae</taxon>
        <taxon>Pseudobacteriovorax</taxon>
    </lineage>
</organism>
<keyword evidence="1" id="KW-1133">Transmembrane helix</keyword>
<evidence type="ECO:0000313" key="4">
    <source>
        <dbReference type="Proteomes" id="UP000192907"/>
    </source>
</evidence>
<keyword evidence="1" id="KW-0472">Membrane</keyword>
<keyword evidence="4" id="KW-1185">Reference proteome</keyword>
<dbReference type="SUPFAM" id="SSF158472">
    <property type="entry name" value="HAMP domain-like"/>
    <property type="match status" value="1"/>
</dbReference>
<dbReference type="OrthoDB" id="9781845at2"/>
<reference evidence="4" key="1">
    <citation type="submission" date="2017-04" db="EMBL/GenBank/DDBJ databases">
        <authorList>
            <person name="Varghese N."/>
            <person name="Submissions S."/>
        </authorList>
    </citation>
    <scope>NUCLEOTIDE SEQUENCE [LARGE SCALE GENOMIC DNA]</scope>
    <source>
        <strain evidence="4">RKEM611</strain>
    </source>
</reference>
<dbReference type="EMBL" id="FWZT01000005">
    <property type="protein sequence ID" value="SMF14371.1"/>
    <property type="molecule type" value="Genomic_DNA"/>
</dbReference>
<dbReference type="SMART" id="SM00304">
    <property type="entry name" value="HAMP"/>
    <property type="match status" value="1"/>
</dbReference>
<dbReference type="Proteomes" id="UP000192907">
    <property type="component" value="Unassembled WGS sequence"/>
</dbReference>